<dbReference type="InterPro" id="IPR013783">
    <property type="entry name" value="Ig-like_fold"/>
</dbReference>
<dbReference type="RefSeq" id="WP_262994978.1">
    <property type="nucleotide sequence ID" value="NZ_JAOTJC010000011.1"/>
</dbReference>
<dbReference type="SMART" id="SM00267">
    <property type="entry name" value="GGDEF"/>
    <property type="match status" value="1"/>
</dbReference>
<feature type="transmembrane region" description="Helical" evidence="3">
    <location>
        <begin position="813"/>
        <end position="834"/>
    </location>
</feature>
<reference evidence="7" key="1">
    <citation type="submission" date="2023-07" db="EMBL/GenBank/DDBJ databases">
        <title>Study on multiphase classification of strain Alteromonas salexigens isolated from the Yellow Sea.</title>
        <authorList>
            <person name="Sun L."/>
        </authorList>
    </citation>
    <scope>NUCLEOTIDE SEQUENCE [LARGE SCALE GENOMIC DNA]</scope>
    <source>
        <strain evidence="7">ASW11-19</strain>
    </source>
</reference>
<dbReference type="GO" id="GO:0052621">
    <property type="term" value="F:diguanylate cyclase activity"/>
    <property type="evidence" value="ECO:0007669"/>
    <property type="project" value="UniProtKB-EC"/>
</dbReference>
<keyword evidence="4" id="KW-0732">Signal</keyword>
<dbReference type="Gene3D" id="2.60.40.10">
    <property type="entry name" value="Immunoglobulins"/>
    <property type="match status" value="1"/>
</dbReference>
<keyword evidence="6" id="KW-0548">Nucleotidyltransferase</keyword>
<keyword evidence="7" id="KW-1185">Reference proteome</keyword>
<dbReference type="PANTHER" id="PTHR43547:SF2">
    <property type="entry name" value="HYBRID SIGNAL TRANSDUCTION HISTIDINE KINASE C"/>
    <property type="match status" value="1"/>
</dbReference>
<dbReference type="Gene3D" id="3.30.70.270">
    <property type="match status" value="1"/>
</dbReference>
<dbReference type="PANTHER" id="PTHR43547">
    <property type="entry name" value="TWO-COMPONENT HISTIDINE KINASE"/>
    <property type="match status" value="1"/>
</dbReference>
<dbReference type="Pfam" id="PF00990">
    <property type="entry name" value="GGDEF"/>
    <property type="match status" value="1"/>
</dbReference>
<dbReference type="InterPro" id="IPR011110">
    <property type="entry name" value="Reg_prop"/>
</dbReference>
<dbReference type="NCBIfam" id="TIGR00254">
    <property type="entry name" value="GGDEF"/>
    <property type="match status" value="1"/>
</dbReference>
<evidence type="ECO:0000259" key="5">
    <source>
        <dbReference type="PROSITE" id="PS50887"/>
    </source>
</evidence>
<dbReference type="InterPro" id="IPR029787">
    <property type="entry name" value="Nucleotide_cyclase"/>
</dbReference>
<dbReference type="EMBL" id="JAOTJC010000011">
    <property type="protein sequence ID" value="MCU7555366.1"/>
    <property type="molecule type" value="Genomic_DNA"/>
</dbReference>
<sequence>MDYTLKFFCSVALITALSFSPVSAGHGNFDINVRFQKLNIEQGLSQEVVQSIYQDEEGYLWFGTQEGLNRYDGYNFEVFNQEYGNENALPEDWIFDIQEDASGNLWVATDGGGVAMFDEPEHAFIAYQHDSDDPHSLSSNTVRVLFLDSSGRFWIGTENGLDEYHPDSKQFESINIAPTPSSEFSGELQVRAITEDANGLLWIGTDGSGLYSYNPQTGNVAHYFSAQENNIIHSDRISSLLVDSENRLWAGTYDKGIALINPSRNQADFYQAEPGEASSLSHNQIRDILEDNQGTIWLATDNGLDRWLSDAQAFAHYRHSVENPFSLSSSKINTIYQDRGNVLWVGTFGGINKWNTATAVFRHMFKQSDSDGSLTDNGVNAFAQSDDGTLWVGTYGGLNGLHETDREVTVYTAGGRSDSPKFLNDDRVMSLYSASSGHLWIGTRAAGLSKLNLATGKLEHYSKQGDSDVSLSSDAITKIVGQENGELLIGTWGGGLNRFNPQTETFTHFRADPYNGGSLSSDKVPEIYITQDKKIWVGTWDGGITVFNPDFSVHKVLRMGLEPGQLSEDKVWSILEDSNHNIWVGTQGGGISLLRAENRELGEYEFERIGRSQGLPSMVVYGLLEADDGSVWGSTNRGISKINPNDLSILNYDADDGLQSNDFNSGAYFKGEDGWVYFGGSNGVTAFHPARVQPNSHVPPVVITEYATINERSPLSDRLEEIDKIEVAHEDYLVSFSFAALDFAEPQKNQYAYMLEGFDREWLYTNDIRKATYTNLPDGNYVFKVKAANNDGLWNEDGASIKVKVLPPVWRTWWAYTLYGIVGLLLLTVLILAYRRKLKRARLYHQELENEVGRRTKELTDLNEQLYTANTSDSLSGLKNRIYLLSILEKEVADIQRQIFKAKKEGNPDLSVGPRVFFLMIDLDKFRAFNEKNDKRTGDKVIQEVGELLSDFFRTSDTVVRWGGDQFLVVGQVDDVREVNRIADRLQQRIKSHPFKNKKGSTCSITCSLGFSLYPFYPSQPEAMDWQHVQKIASQAMLISKRVGRDTWTGVREGQGALTDEDIESMNKNYKALAKAEKINVVEFHSYAKRLF</sequence>
<accession>A0ABT2VPX6</accession>
<dbReference type="InterPro" id="IPR015943">
    <property type="entry name" value="WD40/YVTN_repeat-like_dom_sf"/>
</dbReference>
<dbReference type="Pfam" id="PF07495">
    <property type="entry name" value="Y_Y_Y"/>
    <property type="match status" value="1"/>
</dbReference>
<dbReference type="InterPro" id="IPR000160">
    <property type="entry name" value="GGDEF_dom"/>
</dbReference>
<feature type="chain" id="PRO_5045327365" evidence="4">
    <location>
        <begin position="25"/>
        <end position="1092"/>
    </location>
</feature>
<protein>
    <submittedName>
        <fullName evidence="6">Diguanylate cyclase</fullName>
        <ecNumber evidence="6">2.7.7.65</ecNumber>
    </submittedName>
</protein>
<dbReference type="EC" id="2.7.7.65" evidence="6"/>
<keyword evidence="1" id="KW-0597">Phosphoprotein</keyword>
<dbReference type="SUPFAM" id="SSF63829">
    <property type="entry name" value="Calcium-dependent phosphotriesterase"/>
    <property type="match status" value="3"/>
</dbReference>
<evidence type="ECO:0000256" key="4">
    <source>
        <dbReference type="SAM" id="SignalP"/>
    </source>
</evidence>
<keyword evidence="3" id="KW-0472">Membrane</keyword>
<keyword evidence="2" id="KW-0175">Coiled coil</keyword>
<feature type="signal peptide" evidence="4">
    <location>
        <begin position="1"/>
        <end position="24"/>
    </location>
</feature>
<feature type="domain" description="GGDEF" evidence="5">
    <location>
        <begin position="914"/>
        <end position="1053"/>
    </location>
</feature>
<keyword evidence="3" id="KW-1133">Transmembrane helix</keyword>
<evidence type="ECO:0000313" key="7">
    <source>
        <dbReference type="Proteomes" id="UP001209257"/>
    </source>
</evidence>
<dbReference type="Proteomes" id="UP001209257">
    <property type="component" value="Unassembled WGS sequence"/>
</dbReference>
<dbReference type="Pfam" id="PF07494">
    <property type="entry name" value="Reg_prop"/>
    <property type="match status" value="9"/>
</dbReference>
<evidence type="ECO:0000313" key="6">
    <source>
        <dbReference type="EMBL" id="MCU7555366.1"/>
    </source>
</evidence>
<keyword evidence="6" id="KW-0808">Transferase</keyword>
<evidence type="ECO:0000256" key="1">
    <source>
        <dbReference type="ARBA" id="ARBA00022553"/>
    </source>
</evidence>
<feature type="coiled-coil region" evidence="2">
    <location>
        <begin position="831"/>
        <end position="905"/>
    </location>
</feature>
<evidence type="ECO:0000256" key="3">
    <source>
        <dbReference type="SAM" id="Phobius"/>
    </source>
</evidence>
<keyword evidence="3" id="KW-0812">Transmembrane</keyword>
<proteinExistence type="predicted"/>
<dbReference type="InterPro" id="IPR043128">
    <property type="entry name" value="Rev_trsase/Diguanyl_cyclase"/>
</dbReference>
<evidence type="ECO:0000256" key="2">
    <source>
        <dbReference type="SAM" id="Coils"/>
    </source>
</evidence>
<dbReference type="CDD" id="cd01949">
    <property type="entry name" value="GGDEF"/>
    <property type="match status" value="1"/>
</dbReference>
<gene>
    <name evidence="6" type="ORF">OCL06_12285</name>
</gene>
<dbReference type="PROSITE" id="PS50887">
    <property type="entry name" value="GGDEF"/>
    <property type="match status" value="1"/>
</dbReference>
<organism evidence="6 7">
    <name type="scientific">Alteromonas salexigens</name>
    <dbReference type="NCBI Taxonomy" id="2982530"/>
    <lineage>
        <taxon>Bacteria</taxon>
        <taxon>Pseudomonadati</taxon>
        <taxon>Pseudomonadota</taxon>
        <taxon>Gammaproteobacteria</taxon>
        <taxon>Alteromonadales</taxon>
        <taxon>Alteromonadaceae</taxon>
        <taxon>Alteromonas/Salinimonas group</taxon>
        <taxon>Alteromonas</taxon>
    </lineage>
</organism>
<comment type="caution">
    <text evidence="6">The sequence shown here is derived from an EMBL/GenBank/DDBJ whole genome shotgun (WGS) entry which is preliminary data.</text>
</comment>
<dbReference type="SUPFAM" id="SSF55073">
    <property type="entry name" value="Nucleotide cyclase"/>
    <property type="match status" value="1"/>
</dbReference>
<dbReference type="Gene3D" id="2.130.10.10">
    <property type="entry name" value="YVTN repeat-like/Quinoprotein amine dehydrogenase"/>
    <property type="match status" value="4"/>
</dbReference>
<dbReference type="InterPro" id="IPR011123">
    <property type="entry name" value="Y_Y_Y"/>
</dbReference>
<name>A0ABT2VPX6_9ALTE</name>